<dbReference type="EC" id="2.3.1.199" evidence="10"/>
<dbReference type="PANTHER" id="PTHR11157:SF21">
    <property type="entry name" value="ELONGATION OF VERY LONG CHAIN FATTY ACIDS PROTEIN"/>
    <property type="match status" value="1"/>
</dbReference>
<dbReference type="GO" id="GO:0005789">
    <property type="term" value="C:endoplasmic reticulum membrane"/>
    <property type="evidence" value="ECO:0007669"/>
    <property type="project" value="TreeGrafter"/>
</dbReference>
<dbReference type="PROSITE" id="PS01188">
    <property type="entry name" value="ELO"/>
    <property type="match status" value="1"/>
</dbReference>
<dbReference type="EMBL" id="JAPXFL010000004">
    <property type="protein sequence ID" value="KAK9507357.1"/>
    <property type="molecule type" value="Genomic_DNA"/>
</dbReference>
<keyword evidence="9 10" id="KW-0275">Fatty acid biosynthesis</keyword>
<evidence type="ECO:0000256" key="8">
    <source>
        <dbReference type="ARBA" id="ARBA00023136"/>
    </source>
</evidence>
<evidence type="ECO:0000313" key="11">
    <source>
        <dbReference type="EMBL" id="KAK9507357.1"/>
    </source>
</evidence>
<organism evidence="11 12">
    <name type="scientific">Rhynocoris fuscipes</name>
    <dbReference type="NCBI Taxonomy" id="488301"/>
    <lineage>
        <taxon>Eukaryota</taxon>
        <taxon>Metazoa</taxon>
        <taxon>Ecdysozoa</taxon>
        <taxon>Arthropoda</taxon>
        <taxon>Hexapoda</taxon>
        <taxon>Insecta</taxon>
        <taxon>Pterygota</taxon>
        <taxon>Neoptera</taxon>
        <taxon>Paraneoptera</taxon>
        <taxon>Hemiptera</taxon>
        <taxon>Heteroptera</taxon>
        <taxon>Panheteroptera</taxon>
        <taxon>Cimicomorpha</taxon>
        <taxon>Reduviidae</taxon>
        <taxon>Harpactorinae</taxon>
        <taxon>Harpactorini</taxon>
        <taxon>Rhynocoris</taxon>
    </lineage>
</organism>
<keyword evidence="3 10" id="KW-0808">Transferase</keyword>
<comment type="similarity">
    <text evidence="10">Belongs to the ELO family.</text>
</comment>
<dbReference type="InterPro" id="IPR002076">
    <property type="entry name" value="ELO_fam"/>
</dbReference>
<feature type="transmembrane region" description="Helical" evidence="10">
    <location>
        <begin position="34"/>
        <end position="54"/>
    </location>
</feature>
<feature type="transmembrane region" description="Helical" evidence="10">
    <location>
        <begin position="172"/>
        <end position="190"/>
    </location>
</feature>
<comment type="subcellular location">
    <subcellularLocation>
        <location evidence="1">Membrane</location>
        <topology evidence="1">Multi-pass membrane protein</topology>
    </subcellularLocation>
</comment>
<protein>
    <recommendedName>
        <fullName evidence="10">Elongation of very long chain fatty acids protein</fullName>
        <ecNumber evidence="10">2.3.1.199</ecNumber>
    </recommendedName>
    <alternativeName>
        <fullName evidence="10">Very-long-chain 3-oxoacyl-CoA synthase</fullName>
    </alternativeName>
</protein>
<feature type="transmembrane region" description="Helical" evidence="10">
    <location>
        <begin position="236"/>
        <end position="256"/>
    </location>
</feature>
<comment type="catalytic activity">
    <reaction evidence="10">
        <text>a very-long-chain acyl-CoA + malonyl-CoA + H(+) = a very-long-chain 3-oxoacyl-CoA + CO2 + CoA</text>
        <dbReference type="Rhea" id="RHEA:32727"/>
        <dbReference type="ChEBI" id="CHEBI:15378"/>
        <dbReference type="ChEBI" id="CHEBI:16526"/>
        <dbReference type="ChEBI" id="CHEBI:57287"/>
        <dbReference type="ChEBI" id="CHEBI:57384"/>
        <dbReference type="ChEBI" id="CHEBI:90725"/>
        <dbReference type="ChEBI" id="CHEBI:90736"/>
        <dbReference type="EC" id="2.3.1.199"/>
    </reaction>
</comment>
<dbReference type="GO" id="GO:0009922">
    <property type="term" value="F:fatty acid elongase activity"/>
    <property type="evidence" value="ECO:0007669"/>
    <property type="project" value="UniProtKB-EC"/>
</dbReference>
<dbReference type="GO" id="GO:0034626">
    <property type="term" value="P:fatty acid elongation, polyunsaturated fatty acid"/>
    <property type="evidence" value="ECO:0007669"/>
    <property type="project" value="TreeGrafter"/>
</dbReference>
<dbReference type="GO" id="GO:0042761">
    <property type="term" value="P:very long-chain fatty acid biosynthetic process"/>
    <property type="evidence" value="ECO:0007669"/>
    <property type="project" value="TreeGrafter"/>
</dbReference>
<dbReference type="GO" id="GO:0034625">
    <property type="term" value="P:fatty acid elongation, monounsaturated fatty acid"/>
    <property type="evidence" value="ECO:0007669"/>
    <property type="project" value="TreeGrafter"/>
</dbReference>
<dbReference type="GO" id="GO:0030148">
    <property type="term" value="P:sphingolipid biosynthetic process"/>
    <property type="evidence" value="ECO:0007669"/>
    <property type="project" value="TreeGrafter"/>
</dbReference>
<gene>
    <name evidence="11" type="ORF">O3M35_007231</name>
</gene>
<feature type="transmembrane region" description="Helical" evidence="10">
    <location>
        <begin position="210"/>
        <end position="230"/>
    </location>
</feature>
<evidence type="ECO:0000256" key="7">
    <source>
        <dbReference type="ARBA" id="ARBA00023098"/>
    </source>
</evidence>
<comment type="caution">
    <text evidence="11">The sequence shown here is derived from an EMBL/GenBank/DDBJ whole genome shotgun (WGS) entry which is preliminary data.</text>
</comment>
<evidence type="ECO:0000256" key="10">
    <source>
        <dbReference type="RuleBase" id="RU361115"/>
    </source>
</evidence>
<keyword evidence="7 10" id="KW-0443">Lipid metabolism</keyword>
<dbReference type="PANTHER" id="PTHR11157">
    <property type="entry name" value="FATTY ACID ACYL TRANSFERASE-RELATED"/>
    <property type="match status" value="1"/>
</dbReference>
<evidence type="ECO:0000313" key="12">
    <source>
        <dbReference type="Proteomes" id="UP001461498"/>
    </source>
</evidence>
<dbReference type="InterPro" id="IPR030457">
    <property type="entry name" value="ELO_CS"/>
</dbReference>
<dbReference type="Proteomes" id="UP001461498">
    <property type="component" value="Unassembled WGS sequence"/>
</dbReference>
<evidence type="ECO:0000256" key="1">
    <source>
        <dbReference type="ARBA" id="ARBA00004141"/>
    </source>
</evidence>
<keyword evidence="5 10" id="KW-0276">Fatty acid metabolism</keyword>
<evidence type="ECO:0000256" key="4">
    <source>
        <dbReference type="ARBA" id="ARBA00022692"/>
    </source>
</evidence>
<dbReference type="Pfam" id="PF01151">
    <property type="entry name" value="ELO"/>
    <property type="match status" value="1"/>
</dbReference>
<feature type="transmembrane region" description="Helical" evidence="10">
    <location>
        <begin position="117"/>
        <end position="136"/>
    </location>
</feature>
<proteinExistence type="inferred from homology"/>
<evidence type="ECO:0000256" key="9">
    <source>
        <dbReference type="ARBA" id="ARBA00023160"/>
    </source>
</evidence>
<name>A0AAW1DEB9_9HEMI</name>
<evidence type="ECO:0000256" key="3">
    <source>
        <dbReference type="ARBA" id="ARBA00022679"/>
    </source>
</evidence>
<feature type="transmembrane region" description="Helical" evidence="10">
    <location>
        <begin position="66"/>
        <end position="82"/>
    </location>
</feature>
<keyword evidence="12" id="KW-1185">Reference proteome</keyword>
<evidence type="ECO:0000256" key="6">
    <source>
        <dbReference type="ARBA" id="ARBA00022989"/>
    </source>
</evidence>
<keyword evidence="6 10" id="KW-1133">Transmembrane helix</keyword>
<sequence length="271" mass="32665">MTSLIYYLNDFYNYYFYEKADPRTSDWPLIRSPLQLLLLLVGYNLLVLKIGPLWMENRKPYNVKPFMIIYNLAQVIFNAYFFEESLRLVWLVGKYNWFCEEVDYSCEPFPLKVAGMVWLFMWTKVLDLLDTVFMVLRKKTEQISFLHVYHHTAMVVATWLATRYIAGGHCVFFGTVNSFVHVIMYFYYFLTAIKPEYKKNIWWKRHITEIQLIQFIVTLAHGTVALINTRCNFPKPLLALFIPQDVFMFALFWDFYRKTYLRPLRKMQKLE</sequence>
<keyword evidence="2 10" id="KW-0444">Lipid biosynthesis</keyword>
<dbReference type="AlphaFoldDB" id="A0AAW1DEB9"/>
<evidence type="ECO:0000256" key="2">
    <source>
        <dbReference type="ARBA" id="ARBA00022516"/>
    </source>
</evidence>
<reference evidence="11 12" key="1">
    <citation type="submission" date="2022-12" db="EMBL/GenBank/DDBJ databases">
        <title>Chromosome-level genome assembly of true bugs.</title>
        <authorList>
            <person name="Ma L."/>
            <person name="Li H."/>
        </authorList>
    </citation>
    <scope>NUCLEOTIDE SEQUENCE [LARGE SCALE GENOMIC DNA]</scope>
    <source>
        <strain evidence="11">Lab_2022b</strain>
    </source>
</reference>
<evidence type="ECO:0000256" key="5">
    <source>
        <dbReference type="ARBA" id="ARBA00022832"/>
    </source>
</evidence>
<accession>A0AAW1DEB9</accession>
<dbReference type="GO" id="GO:0019367">
    <property type="term" value="P:fatty acid elongation, saturated fatty acid"/>
    <property type="evidence" value="ECO:0007669"/>
    <property type="project" value="TreeGrafter"/>
</dbReference>
<feature type="transmembrane region" description="Helical" evidence="10">
    <location>
        <begin position="148"/>
        <end position="166"/>
    </location>
</feature>
<keyword evidence="8 10" id="KW-0472">Membrane</keyword>
<keyword evidence="4 10" id="KW-0812">Transmembrane</keyword>